<evidence type="ECO:0000256" key="1">
    <source>
        <dbReference type="ARBA" id="ARBA00004496"/>
    </source>
</evidence>
<dbReference type="InterPro" id="IPR022634">
    <property type="entry name" value="DNA_polIII_beta_N"/>
</dbReference>
<keyword evidence="9" id="KW-0238">DNA-binding</keyword>
<comment type="subunit">
    <text evidence="10">Forms a ring-shaped head-to-tail homodimer around DNA.</text>
</comment>
<evidence type="ECO:0000256" key="6">
    <source>
        <dbReference type="ARBA" id="ARBA00022695"/>
    </source>
</evidence>
<dbReference type="GO" id="GO:0009360">
    <property type="term" value="C:DNA polymerase III complex"/>
    <property type="evidence" value="ECO:0007669"/>
    <property type="project" value="InterPro"/>
</dbReference>
<dbReference type="Gene3D" id="3.70.10.10">
    <property type="match status" value="1"/>
</dbReference>
<dbReference type="EMBL" id="CP024443">
    <property type="protein sequence ID" value="ATR77813.1"/>
    <property type="molecule type" value="Genomic_DNA"/>
</dbReference>
<feature type="domain" description="DNA polymerase III beta sliding clamp N-terminal" evidence="11">
    <location>
        <begin position="1"/>
        <end position="122"/>
    </location>
</feature>
<dbReference type="AlphaFoldDB" id="A0A2D2LS19"/>
<keyword evidence="8 10" id="KW-0239">DNA-directed DNA polymerase</keyword>
<evidence type="ECO:0000256" key="10">
    <source>
        <dbReference type="PIRNR" id="PIRNR000804"/>
    </source>
</evidence>
<organism evidence="14 15">
    <name type="scientific">Faucicola osloensis</name>
    <name type="common">Moraxella osloensis</name>
    <dbReference type="NCBI Taxonomy" id="34062"/>
    <lineage>
        <taxon>Bacteria</taxon>
        <taxon>Pseudomonadati</taxon>
        <taxon>Pseudomonadota</taxon>
        <taxon>Gammaproteobacteria</taxon>
        <taxon>Moraxellales</taxon>
        <taxon>Moraxellaceae</taxon>
        <taxon>Faucicola</taxon>
    </lineage>
</organism>
<protein>
    <recommendedName>
        <fullName evidence="3 10">Beta sliding clamp</fullName>
    </recommendedName>
</protein>
<dbReference type="InterPro" id="IPR046938">
    <property type="entry name" value="DNA_clamp_sf"/>
</dbReference>
<gene>
    <name evidence="14" type="ORF">NP7_00010</name>
</gene>
<keyword evidence="5 10" id="KW-0808">Transferase</keyword>
<dbReference type="PIRSF" id="PIRSF000804">
    <property type="entry name" value="DNA_pol_III_b"/>
    <property type="match status" value="1"/>
</dbReference>
<dbReference type="GO" id="GO:0008408">
    <property type="term" value="F:3'-5' exonuclease activity"/>
    <property type="evidence" value="ECO:0007669"/>
    <property type="project" value="InterPro"/>
</dbReference>
<dbReference type="Gene3D" id="3.10.150.10">
    <property type="entry name" value="DNA Polymerase III, subunit A, domain 2"/>
    <property type="match status" value="1"/>
</dbReference>
<evidence type="ECO:0000313" key="14">
    <source>
        <dbReference type="EMBL" id="ATR77813.1"/>
    </source>
</evidence>
<evidence type="ECO:0000256" key="4">
    <source>
        <dbReference type="ARBA" id="ARBA00022490"/>
    </source>
</evidence>
<evidence type="ECO:0000256" key="8">
    <source>
        <dbReference type="ARBA" id="ARBA00022932"/>
    </source>
</evidence>
<dbReference type="Proteomes" id="UP000229340">
    <property type="component" value="Chromosome"/>
</dbReference>
<comment type="subcellular location">
    <subcellularLocation>
        <location evidence="1 10">Cytoplasm</location>
    </subcellularLocation>
</comment>
<dbReference type="RefSeq" id="WP_100269206.1">
    <property type="nucleotide sequence ID" value="NZ_CP024443.1"/>
</dbReference>
<dbReference type="PANTHER" id="PTHR30478:SF0">
    <property type="entry name" value="BETA SLIDING CLAMP"/>
    <property type="match status" value="1"/>
</dbReference>
<feature type="domain" description="DNA polymerase III beta sliding clamp central" evidence="12">
    <location>
        <begin position="133"/>
        <end position="268"/>
    </location>
</feature>
<reference evidence="15" key="1">
    <citation type="submission" date="2017-11" db="EMBL/GenBank/DDBJ databases">
        <title>Complete genome sequence of Moraxella osloensis NP7 isolated from human skin.</title>
        <authorList>
            <person name="Lee K."/>
            <person name="Lim J.Y."/>
            <person name="Hwang I."/>
        </authorList>
    </citation>
    <scope>NUCLEOTIDE SEQUENCE [LARGE SCALE GENOMIC DNA]</scope>
    <source>
        <strain evidence="15">NP7</strain>
    </source>
</reference>
<name>A0A2D2LS19_FAUOS</name>
<dbReference type="GO" id="GO:0003887">
    <property type="term" value="F:DNA-directed DNA polymerase activity"/>
    <property type="evidence" value="ECO:0007669"/>
    <property type="project" value="UniProtKB-UniRule"/>
</dbReference>
<accession>A0A2D2LS19</accession>
<dbReference type="STRING" id="34062.AXE82_07235"/>
<keyword evidence="7 10" id="KW-0235">DNA replication</keyword>
<dbReference type="Pfam" id="PF02768">
    <property type="entry name" value="DNA_pol3_beta_3"/>
    <property type="match status" value="1"/>
</dbReference>
<keyword evidence="6 10" id="KW-0548">Nucleotidyltransferase</keyword>
<evidence type="ECO:0000259" key="12">
    <source>
        <dbReference type="Pfam" id="PF02767"/>
    </source>
</evidence>
<evidence type="ECO:0000256" key="5">
    <source>
        <dbReference type="ARBA" id="ARBA00022679"/>
    </source>
</evidence>
<dbReference type="SUPFAM" id="SSF55979">
    <property type="entry name" value="DNA clamp"/>
    <property type="match status" value="3"/>
</dbReference>
<comment type="similarity">
    <text evidence="2 10">Belongs to the beta sliding clamp family.</text>
</comment>
<feature type="domain" description="DNA polymerase III beta sliding clamp C-terminal" evidence="13">
    <location>
        <begin position="270"/>
        <end position="390"/>
    </location>
</feature>
<evidence type="ECO:0000259" key="13">
    <source>
        <dbReference type="Pfam" id="PF02768"/>
    </source>
</evidence>
<dbReference type="Pfam" id="PF02767">
    <property type="entry name" value="DNA_pol3_beta_2"/>
    <property type="match status" value="1"/>
</dbReference>
<evidence type="ECO:0000256" key="3">
    <source>
        <dbReference type="ARBA" id="ARBA00021035"/>
    </source>
</evidence>
<keyword evidence="4 10" id="KW-0963">Cytoplasm</keyword>
<dbReference type="NCBIfam" id="TIGR00663">
    <property type="entry name" value="dnan"/>
    <property type="match status" value="1"/>
</dbReference>
<evidence type="ECO:0000256" key="2">
    <source>
        <dbReference type="ARBA" id="ARBA00010752"/>
    </source>
</evidence>
<dbReference type="InterPro" id="IPR001001">
    <property type="entry name" value="DNA_polIII_beta"/>
</dbReference>
<sequence>MQLVISRDLLLQAINLISKAADKRHNMVILGNMKLALTNSQLVMVASDLELELQATLNLPESACKQPGEITVPANKFKDIVKLLPDGLPVSISVGNDNQCLIVCGSSRFKLSTLPAQDFPLLGEPEQVTPIQLSREDLVDLLDKTHFAMAVQDVRYYLTGMLFEVKERQLATVSTDGHRLALARTVIACDDSVALAAILPRKAVLELQRLLAELKRMLPNQDNKITLNVGREFLQVLLPFGEVDNTGQLKNAIMVAFTARLIDGKFPDYRRVMPSLTNKIARISQEQLANVLRRVAILSNEKSRGVIFDFSGDNNLMVRASNAEQDEASEQLEVKYQGEPLEISFNVAYLLDVLNVLQGEIDFNMSQANASVLVQQVNDSKHEFVVMPMRI</sequence>
<dbReference type="GO" id="GO:0006271">
    <property type="term" value="P:DNA strand elongation involved in DNA replication"/>
    <property type="evidence" value="ECO:0007669"/>
    <property type="project" value="TreeGrafter"/>
</dbReference>
<comment type="function">
    <text evidence="10">Confers DNA tethering and processivity to DNA polymerases and other proteins. Acts as a clamp, forming a ring around DNA (a reaction catalyzed by the clamp-loading complex) which diffuses in an ATP-independent manner freely and bidirectionally along dsDNA. Initially characterized for its ability to contact the catalytic subunit of DNA polymerase III (Pol III), a complex, multichain enzyme responsible for most of the replicative synthesis in bacteria; Pol III exhibits 3'-5' exonuclease proofreading activity. The beta chain is required for initiation of replication as well as for processivity of DNA replication.</text>
</comment>
<proteinExistence type="inferred from homology"/>
<dbReference type="Pfam" id="PF00712">
    <property type="entry name" value="DNA_pol3_beta"/>
    <property type="match status" value="1"/>
</dbReference>
<dbReference type="CDD" id="cd00140">
    <property type="entry name" value="beta_clamp"/>
    <property type="match status" value="1"/>
</dbReference>
<evidence type="ECO:0000256" key="9">
    <source>
        <dbReference type="ARBA" id="ARBA00023125"/>
    </source>
</evidence>
<dbReference type="GO" id="GO:0003677">
    <property type="term" value="F:DNA binding"/>
    <property type="evidence" value="ECO:0007669"/>
    <property type="project" value="UniProtKB-UniRule"/>
</dbReference>
<dbReference type="PANTHER" id="PTHR30478">
    <property type="entry name" value="DNA POLYMERASE III SUBUNIT BETA"/>
    <property type="match status" value="1"/>
</dbReference>
<dbReference type="InterPro" id="IPR022635">
    <property type="entry name" value="DNA_polIII_beta_C"/>
</dbReference>
<evidence type="ECO:0000259" key="11">
    <source>
        <dbReference type="Pfam" id="PF00712"/>
    </source>
</evidence>
<evidence type="ECO:0000256" key="7">
    <source>
        <dbReference type="ARBA" id="ARBA00022705"/>
    </source>
</evidence>
<dbReference type="InterPro" id="IPR022637">
    <property type="entry name" value="DNA_polIII_beta_cen"/>
</dbReference>
<dbReference type="SMART" id="SM00480">
    <property type="entry name" value="POL3Bc"/>
    <property type="match status" value="1"/>
</dbReference>
<evidence type="ECO:0000313" key="15">
    <source>
        <dbReference type="Proteomes" id="UP000229340"/>
    </source>
</evidence>
<dbReference type="GO" id="GO:0005737">
    <property type="term" value="C:cytoplasm"/>
    <property type="evidence" value="ECO:0007669"/>
    <property type="project" value="UniProtKB-SubCell"/>
</dbReference>